<dbReference type="CDD" id="cd02956">
    <property type="entry name" value="ybbN"/>
    <property type="match status" value="1"/>
</dbReference>
<evidence type="ECO:0000256" key="4">
    <source>
        <dbReference type="ARBA" id="ARBA00023157"/>
    </source>
</evidence>
<evidence type="ECO:0000256" key="5">
    <source>
        <dbReference type="ARBA" id="ARBA00023284"/>
    </source>
</evidence>
<evidence type="ECO:0000256" key="1">
    <source>
        <dbReference type="ARBA" id="ARBA00008987"/>
    </source>
</evidence>
<dbReference type="InterPro" id="IPR004209">
    <property type="entry name" value="FTR_bsu"/>
</dbReference>
<evidence type="ECO:0000313" key="8">
    <source>
        <dbReference type="EMBL" id="PIP22100.1"/>
    </source>
</evidence>
<dbReference type="Pfam" id="PF00085">
    <property type="entry name" value="Thioredoxin"/>
    <property type="match status" value="1"/>
</dbReference>
<dbReference type="PROSITE" id="PS51352">
    <property type="entry name" value="THIOREDOXIN_2"/>
    <property type="match status" value="1"/>
</dbReference>
<dbReference type="FunFam" id="3.40.30.10:FF:000001">
    <property type="entry name" value="Thioredoxin"/>
    <property type="match status" value="1"/>
</dbReference>
<organism evidence="8 9">
    <name type="scientific">Candidatus Nealsonbacteria bacterium CG23_combo_of_CG06-09_8_20_14_all_39_25</name>
    <dbReference type="NCBI Taxonomy" id="1974723"/>
    <lineage>
        <taxon>Bacteria</taxon>
        <taxon>Candidatus Nealsoniibacteriota</taxon>
    </lineage>
</organism>
<protein>
    <recommendedName>
        <fullName evidence="6">Thioredoxin</fullName>
    </recommendedName>
</protein>
<dbReference type="SUPFAM" id="SSF52833">
    <property type="entry name" value="Thioredoxin-like"/>
    <property type="match status" value="1"/>
</dbReference>
<dbReference type="Gene3D" id="3.90.460.10">
    <property type="entry name" value="Ferredoxin thioredoxin reductase catalytic beta subunit"/>
    <property type="match status" value="1"/>
</dbReference>
<dbReference type="Proteomes" id="UP000229054">
    <property type="component" value="Unassembled WGS sequence"/>
</dbReference>
<keyword evidence="4" id="KW-1015">Disulfide bond</keyword>
<dbReference type="InterPro" id="IPR005746">
    <property type="entry name" value="Thioredoxin"/>
</dbReference>
<keyword evidence="5" id="KW-0676">Redox-active center</keyword>
<dbReference type="SUPFAM" id="SSF57662">
    <property type="entry name" value="Ferredoxin thioredoxin reductase (FTR), catalytic beta chain"/>
    <property type="match status" value="1"/>
</dbReference>
<comment type="caution">
    <text evidence="8">The sequence shown here is derived from an EMBL/GenBank/DDBJ whole genome shotgun (WGS) entry which is preliminary data.</text>
</comment>
<feature type="domain" description="Thioredoxin" evidence="7">
    <location>
        <begin position="1"/>
        <end position="105"/>
    </location>
</feature>
<name>A0A2G9YS79_9BACT</name>
<dbReference type="InterPro" id="IPR036249">
    <property type="entry name" value="Thioredoxin-like_sf"/>
</dbReference>
<dbReference type="GO" id="GO:0015035">
    <property type="term" value="F:protein-disulfide reductase activity"/>
    <property type="evidence" value="ECO:0007669"/>
    <property type="project" value="UniProtKB-UniRule"/>
</dbReference>
<dbReference type="Pfam" id="PF02943">
    <property type="entry name" value="FeThRed_B"/>
    <property type="match status" value="1"/>
</dbReference>
<keyword evidence="2" id="KW-0813">Transport</keyword>
<dbReference type="PANTHER" id="PTHR45663">
    <property type="entry name" value="GEO12009P1"/>
    <property type="match status" value="1"/>
</dbReference>
<gene>
    <name evidence="8" type="primary">trxA</name>
    <name evidence="8" type="ORF">COX38_02455</name>
</gene>
<dbReference type="PANTHER" id="PTHR45663:SF11">
    <property type="entry name" value="GEO12009P1"/>
    <property type="match status" value="1"/>
</dbReference>
<dbReference type="AlphaFoldDB" id="A0A2G9YS79"/>
<evidence type="ECO:0000256" key="2">
    <source>
        <dbReference type="ARBA" id="ARBA00022448"/>
    </source>
</evidence>
<dbReference type="Gene3D" id="3.40.30.10">
    <property type="entry name" value="Glutaredoxin"/>
    <property type="match status" value="1"/>
</dbReference>
<accession>A0A2G9YS79</accession>
<evidence type="ECO:0000313" key="9">
    <source>
        <dbReference type="Proteomes" id="UP000229054"/>
    </source>
</evidence>
<keyword evidence="3" id="KW-0249">Electron transport</keyword>
<dbReference type="GO" id="GO:0016730">
    <property type="term" value="F:oxidoreductase activity, acting on iron-sulfur proteins as donors"/>
    <property type="evidence" value="ECO:0007669"/>
    <property type="project" value="InterPro"/>
</dbReference>
<proteinExistence type="inferred from homology"/>
<evidence type="ECO:0000256" key="3">
    <source>
        <dbReference type="ARBA" id="ARBA00022982"/>
    </source>
</evidence>
<dbReference type="InterPro" id="IPR036644">
    <property type="entry name" value="FTR_bsu_sf"/>
</dbReference>
<dbReference type="InterPro" id="IPR013766">
    <property type="entry name" value="Thioredoxin_domain"/>
</dbReference>
<sequence length="201" mass="22975">MVELTDQNFEETITKSDKPLLVDFWAPWCQPCFVLAPILEKVAEEFKEKVIFAKANLEEAQGIAQKLGIDRIPIVVLFNGGKPVSGFVGVRPEPAIRELLNKMLEDMKNKRESEGNIEEVIKGYQEYADKNGFKLNPDREVVERLAKGLLENEKKYGQRYCPCRRATGNLEEDKPKICPCAWSREEIEKQGHCLCGLFIKE</sequence>
<evidence type="ECO:0000256" key="6">
    <source>
        <dbReference type="NCBIfam" id="TIGR01068"/>
    </source>
</evidence>
<dbReference type="GO" id="GO:0005737">
    <property type="term" value="C:cytoplasm"/>
    <property type="evidence" value="ECO:0007669"/>
    <property type="project" value="TreeGrafter"/>
</dbReference>
<dbReference type="EMBL" id="PCRN01000083">
    <property type="protein sequence ID" value="PIP22100.1"/>
    <property type="molecule type" value="Genomic_DNA"/>
</dbReference>
<reference evidence="8 9" key="1">
    <citation type="submission" date="2017-09" db="EMBL/GenBank/DDBJ databases">
        <title>Depth-based differentiation of microbial function through sediment-hosted aquifers and enrichment of novel symbionts in the deep terrestrial subsurface.</title>
        <authorList>
            <person name="Probst A.J."/>
            <person name="Ladd B."/>
            <person name="Jarett J.K."/>
            <person name="Geller-Mcgrath D.E."/>
            <person name="Sieber C.M."/>
            <person name="Emerson J.B."/>
            <person name="Anantharaman K."/>
            <person name="Thomas B.C."/>
            <person name="Malmstrom R."/>
            <person name="Stieglmeier M."/>
            <person name="Klingl A."/>
            <person name="Woyke T."/>
            <person name="Ryan C.M."/>
            <person name="Banfield J.F."/>
        </authorList>
    </citation>
    <scope>NUCLEOTIDE SEQUENCE [LARGE SCALE GENOMIC DNA]</scope>
    <source>
        <strain evidence="8">CG23_combo_of_CG06-09_8_20_14_all_39_25</strain>
    </source>
</reference>
<comment type="similarity">
    <text evidence="1">Belongs to the thioredoxin family.</text>
</comment>
<evidence type="ECO:0000259" key="7">
    <source>
        <dbReference type="PROSITE" id="PS51352"/>
    </source>
</evidence>
<dbReference type="NCBIfam" id="TIGR01068">
    <property type="entry name" value="thioredoxin"/>
    <property type="match status" value="1"/>
</dbReference>